<keyword evidence="10" id="KW-0521">NADP</keyword>
<dbReference type="InterPro" id="IPR002505">
    <property type="entry name" value="PTA_PTB"/>
</dbReference>
<evidence type="ECO:0000256" key="8">
    <source>
        <dbReference type="PIRSR" id="PIRSR036684-1"/>
    </source>
</evidence>
<feature type="binding site" evidence="10">
    <location>
        <begin position="76"/>
        <end position="83"/>
    </location>
    <ligand>
        <name>NADP(+)</name>
        <dbReference type="ChEBI" id="CHEBI:58349"/>
    </ligand>
</feature>
<dbReference type="PANTHER" id="PTHR43237">
    <property type="entry name" value="NADP-DEPENDENT MALIC ENZYME"/>
    <property type="match status" value="1"/>
</dbReference>
<name>A0A0F3IY48_9PROT</name>
<feature type="binding site" evidence="10">
    <location>
        <position position="162"/>
    </location>
    <ligand>
        <name>a divalent metal cation</name>
        <dbReference type="ChEBI" id="CHEBI:60240"/>
    </ligand>
</feature>
<dbReference type="GO" id="GO:0006108">
    <property type="term" value="P:malate metabolic process"/>
    <property type="evidence" value="ECO:0007669"/>
    <property type="project" value="InterPro"/>
</dbReference>
<evidence type="ECO:0000256" key="4">
    <source>
        <dbReference type="ARBA" id="ARBA00008756"/>
    </source>
</evidence>
<dbReference type="InterPro" id="IPR045213">
    <property type="entry name" value="Malic_NAD-bd_bact_type"/>
</dbReference>
<evidence type="ECO:0000256" key="7">
    <source>
        <dbReference type="ARBA" id="ARBA00023268"/>
    </source>
</evidence>
<evidence type="ECO:0000259" key="12">
    <source>
        <dbReference type="SMART" id="SM01274"/>
    </source>
</evidence>
<dbReference type="InterPro" id="IPR037062">
    <property type="entry name" value="Malic_N_dom_sf"/>
</dbReference>
<keyword evidence="5 9" id="KW-0479">Metal-binding</keyword>
<protein>
    <recommendedName>
        <fullName evidence="15">Malic enzyme</fullName>
    </recommendedName>
</protein>
<feature type="binding site" evidence="9">
    <location>
        <position position="137"/>
    </location>
    <ligand>
        <name>a divalent metal cation</name>
        <dbReference type="ChEBI" id="CHEBI:60240"/>
    </ligand>
</feature>
<keyword evidence="14" id="KW-1185">Reference proteome</keyword>
<dbReference type="EMBL" id="LAJY01000080">
    <property type="protein sequence ID" value="KJV10539.1"/>
    <property type="molecule type" value="Genomic_DNA"/>
</dbReference>
<evidence type="ECO:0000256" key="1">
    <source>
        <dbReference type="ARBA" id="ARBA00001936"/>
    </source>
</evidence>
<evidence type="ECO:0000256" key="9">
    <source>
        <dbReference type="PIRSR" id="PIRSR036684-2"/>
    </source>
</evidence>
<dbReference type="Pfam" id="PF03949">
    <property type="entry name" value="Malic_M"/>
    <property type="match status" value="1"/>
</dbReference>
<feature type="binding site" evidence="10">
    <location>
        <position position="287"/>
    </location>
    <ligand>
        <name>a divalent metal cation</name>
        <dbReference type="ChEBI" id="CHEBI:60240"/>
    </ligand>
</feature>
<dbReference type="InterPro" id="IPR046346">
    <property type="entry name" value="Aminoacid_DH-like_N_sf"/>
</dbReference>
<dbReference type="FunFam" id="3.40.50.720:FF:000095">
    <property type="entry name" value="NADP-dependent malic enzyme"/>
    <property type="match status" value="1"/>
</dbReference>
<sequence>MAEDIREAALEYHRLPQPGKLAIMPTKSMATQRDLALAYSPGVAYACAEIVADPANAAKYTARANLVAVISNGTAVLGLGAIGPLASKPVMEGKAVLFKKFAGIDVFDIEIDADHPDKAVEVIAALEPTFGGINLEDFKAPECFEIESRLRARMKIPVFHDDQHGTAIIVGAAILNGLRVVGKELKDVKLVTSGAGAAALACLDLLVDMGLPLENITVTDLAGVVYKGRVELMDPRKERYARDTNARGLADAIVGADIFLGLSAPRVLKPDMVMAMGARPIIMALANPTPEIMPDEVKAIRPDAIVATGRSDYPNQVNNVLCFPFIFRGALDVGATVINEAMKIACVKAIADLAMAEASEIVANAYSDEDLKFGPEYLIPKPFDPRLIVEIAPAVAKAAMDSGVATRPIEDFDAYRDHLSEFVYRSGQLARPIFDAAKRDPRRVVFAEGEEERVLRAVQQALDEKLCHPILIGRPDVIESRVARLGLRLKLGENVEVCNPNSDPRYNEYSALYHSLMARRGVSPDNARQIVRTRNTVIAALMLRRGEADALICGTIGRYHRHLNHIAEVIGRARGVSGFYALNALILPKGTYFVCDTHVQRDPTAAQLAEMTILAADVVRRFGLPPKVALLSHSNFGGSDAPSAVKMHEALDLIVERFPDMEVEGEMHADSALNEEIRNRVFPGSRLKGSANLLIMPGLDAANISFNLLKSTSEGLSIGPMLLGAAKPAHILTPSVTVRGVLNMIATAVVHAQQLESR</sequence>
<feature type="binding site" evidence="9">
    <location>
        <position position="136"/>
    </location>
    <ligand>
        <name>a divalent metal cation</name>
        <dbReference type="ChEBI" id="CHEBI:60240"/>
    </ligand>
</feature>
<dbReference type="CDD" id="cd05311">
    <property type="entry name" value="NAD_bind_2_malic_enz"/>
    <property type="match status" value="1"/>
</dbReference>
<dbReference type="AlphaFoldDB" id="A0A0F3IY48"/>
<dbReference type="PATRIC" id="fig|552518.3.peg.4406"/>
<dbReference type="NCBIfam" id="NF009501">
    <property type="entry name" value="PRK12861.1"/>
    <property type="match status" value="1"/>
</dbReference>
<evidence type="ECO:0000256" key="5">
    <source>
        <dbReference type="ARBA" id="ARBA00022723"/>
    </source>
</evidence>
<evidence type="ECO:0000256" key="6">
    <source>
        <dbReference type="ARBA" id="ARBA00023002"/>
    </source>
</evidence>
<dbReference type="PANTHER" id="PTHR43237:SF4">
    <property type="entry name" value="NADP-DEPENDENT MALIC ENZYME"/>
    <property type="match status" value="1"/>
</dbReference>
<gene>
    <name evidence="13" type="ORF">VZ95_04185</name>
</gene>
<dbReference type="Gene3D" id="3.40.50.720">
    <property type="entry name" value="NAD(P)-binding Rossmann-like Domain"/>
    <property type="match status" value="1"/>
</dbReference>
<evidence type="ECO:0000256" key="2">
    <source>
        <dbReference type="ARBA" id="ARBA00001946"/>
    </source>
</evidence>
<evidence type="ECO:0000313" key="14">
    <source>
        <dbReference type="Proteomes" id="UP000033774"/>
    </source>
</evidence>
<keyword evidence="6" id="KW-0560">Oxidoreductase</keyword>
<evidence type="ECO:0008006" key="15">
    <source>
        <dbReference type="Google" id="ProtNLM"/>
    </source>
</evidence>
<evidence type="ECO:0000259" key="11">
    <source>
        <dbReference type="SMART" id="SM00919"/>
    </source>
</evidence>
<dbReference type="RefSeq" id="WP_045774763.1">
    <property type="nucleotide sequence ID" value="NZ_LAJY01000080.1"/>
</dbReference>
<keyword evidence="7" id="KW-0511">Multifunctional enzyme</keyword>
<dbReference type="SUPFAM" id="SSF53223">
    <property type="entry name" value="Aminoacid dehydrogenase-like, N-terminal domain"/>
    <property type="match status" value="1"/>
</dbReference>
<feature type="domain" description="Malic enzyme NAD-binding" evidence="11">
    <location>
        <begin position="163"/>
        <end position="400"/>
    </location>
</feature>
<organism evidence="13 14">
    <name type="scientific">Elstera litoralis</name>
    <dbReference type="NCBI Taxonomy" id="552518"/>
    <lineage>
        <taxon>Bacteria</taxon>
        <taxon>Pseudomonadati</taxon>
        <taxon>Pseudomonadota</taxon>
        <taxon>Alphaproteobacteria</taxon>
        <taxon>Rhodospirillales</taxon>
        <taxon>Rhodospirillaceae</taxon>
        <taxon>Elstera</taxon>
    </lineage>
</organism>
<dbReference type="SUPFAM" id="SSF53659">
    <property type="entry name" value="Isocitrate/Isopropylmalate dehydrogenase-like"/>
    <property type="match status" value="1"/>
</dbReference>
<dbReference type="FunFam" id="3.40.50.10380:FF:000003">
    <property type="entry name" value="NADP-dependent malic enzyme"/>
    <property type="match status" value="1"/>
</dbReference>
<dbReference type="InterPro" id="IPR051674">
    <property type="entry name" value="Malate_Decarboxylase"/>
</dbReference>
<evidence type="ECO:0000256" key="10">
    <source>
        <dbReference type="PIRSR" id="PIRSR036684-3"/>
    </source>
</evidence>
<proteinExistence type="inferred from homology"/>
<dbReference type="Pfam" id="PF00390">
    <property type="entry name" value="malic"/>
    <property type="match status" value="1"/>
</dbReference>
<dbReference type="GO" id="GO:0016746">
    <property type="term" value="F:acyltransferase activity"/>
    <property type="evidence" value="ECO:0007669"/>
    <property type="project" value="InterPro"/>
</dbReference>
<dbReference type="SUPFAM" id="SSF51735">
    <property type="entry name" value="NAD(P)-binding Rossmann-fold domains"/>
    <property type="match status" value="1"/>
</dbReference>
<dbReference type="OrthoDB" id="9805787at2"/>
<dbReference type="InterPro" id="IPR042113">
    <property type="entry name" value="P_AcTrfase_dom1"/>
</dbReference>
<dbReference type="Gene3D" id="3.40.50.10950">
    <property type="match status" value="1"/>
</dbReference>
<dbReference type="GO" id="GO:0046872">
    <property type="term" value="F:metal ion binding"/>
    <property type="evidence" value="ECO:0007669"/>
    <property type="project" value="UniProtKB-KW"/>
</dbReference>
<dbReference type="GO" id="GO:0004470">
    <property type="term" value="F:malic enzyme activity"/>
    <property type="evidence" value="ECO:0007669"/>
    <property type="project" value="InterPro"/>
</dbReference>
<dbReference type="InterPro" id="IPR036291">
    <property type="entry name" value="NAD(P)-bd_dom_sf"/>
</dbReference>
<feature type="active site" description="Proton acceptor" evidence="8">
    <location>
        <position position="94"/>
    </location>
</feature>
<comment type="similarity">
    <text evidence="4">In the C-terminal section; belongs to the phosphate acetyltransferase and butyryltransferase family.</text>
</comment>
<dbReference type="Gene3D" id="3.40.50.10380">
    <property type="entry name" value="Malic enzyme, N-terminal domain"/>
    <property type="match status" value="1"/>
</dbReference>
<reference evidence="13 14" key="1">
    <citation type="submission" date="2015-03" db="EMBL/GenBank/DDBJ databases">
        <title>Draft genome sequence of Elstera litoralis.</title>
        <authorList>
            <person name="Rahalkar M.C."/>
            <person name="Dhakephalkar P.K."/>
            <person name="Pore S.D."/>
            <person name="Arora P."/>
            <person name="Kapse N.G."/>
            <person name="Pandit P.S."/>
        </authorList>
    </citation>
    <scope>NUCLEOTIDE SEQUENCE [LARGE SCALE GENOMIC DNA]</scope>
    <source>
        <strain evidence="13 14">Dia-1</strain>
    </source>
</reference>
<dbReference type="InterPro" id="IPR012301">
    <property type="entry name" value="Malic_N_dom"/>
</dbReference>
<dbReference type="SMART" id="SM00919">
    <property type="entry name" value="Malic_M"/>
    <property type="match status" value="1"/>
</dbReference>
<comment type="similarity">
    <text evidence="3">In the N-terminal section; belongs to the malic enzymes family.</text>
</comment>
<evidence type="ECO:0000313" key="13">
    <source>
        <dbReference type="EMBL" id="KJV10539.1"/>
    </source>
</evidence>
<accession>A0A0F3IY48</accession>
<feature type="domain" description="Malic enzyme N-terminal" evidence="12">
    <location>
        <begin position="18"/>
        <end position="151"/>
    </location>
</feature>
<dbReference type="InterPro" id="IPR012188">
    <property type="entry name" value="ME_PTA"/>
</dbReference>
<dbReference type="SMART" id="SM01274">
    <property type="entry name" value="malic"/>
    <property type="match status" value="1"/>
</dbReference>
<comment type="cofactor">
    <cofactor evidence="2">
        <name>Mg(2+)</name>
        <dbReference type="ChEBI" id="CHEBI:18420"/>
    </cofactor>
</comment>
<comment type="caution">
    <text evidence="13">The sequence shown here is derived from an EMBL/GenBank/DDBJ whole genome shotgun (WGS) entry which is preliminary data.</text>
</comment>
<dbReference type="GO" id="GO:0016616">
    <property type="term" value="F:oxidoreductase activity, acting on the CH-OH group of donors, NAD or NADP as acceptor"/>
    <property type="evidence" value="ECO:0007669"/>
    <property type="project" value="InterPro"/>
</dbReference>
<dbReference type="PIRSF" id="PIRSF036684">
    <property type="entry name" value="ME_PTA"/>
    <property type="match status" value="1"/>
</dbReference>
<dbReference type="Proteomes" id="UP000033774">
    <property type="component" value="Unassembled WGS sequence"/>
</dbReference>
<dbReference type="Pfam" id="PF01515">
    <property type="entry name" value="PTA_PTB"/>
    <property type="match status" value="1"/>
</dbReference>
<dbReference type="Gene3D" id="3.40.50.10750">
    <property type="entry name" value="Isocitrate/Isopropylmalate dehydrogenase-like"/>
    <property type="match status" value="1"/>
</dbReference>
<dbReference type="InterPro" id="IPR042112">
    <property type="entry name" value="P_AcTrfase_dom2"/>
</dbReference>
<dbReference type="GO" id="GO:0051287">
    <property type="term" value="F:NAD binding"/>
    <property type="evidence" value="ECO:0007669"/>
    <property type="project" value="InterPro"/>
</dbReference>
<dbReference type="InterPro" id="IPR012302">
    <property type="entry name" value="Malic_NAD-bd"/>
</dbReference>
<comment type="cofactor">
    <cofactor evidence="1">
        <name>Mn(2+)</name>
        <dbReference type="ChEBI" id="CHEBI:29035"/>
    </cofactor>
</comment>
<evidence type="ECO:0000256" key="3">
    <source>
        <dbReference type="ARBA" id="ARBA00007686"/>
    </source>
</evidence>